<feature type="non-terminal residue" evidence="2">
    <location>
        <position position="127"/>
    </location>
</feature>
<dbReference type="SUPFAM" id="SSF69318">
    <property type="entry name" value="Integrin alpha N-terminal domain"/>
    <property type="match status" value="1"/>
</dbReference>
<gene>
    <name evidence="2" type="ORF">METZ01_LOCUS352085</name>
</gene>
<keyword evidence="1" id="KW-0732">Signal</keyword>
<dbReference type="AlphaFoldDB" id="A0A382RRH0"/>
<reference evidence="2" key="1">
    <citation type="submission" date="2018-05" db="EMBL/GenBank/DDBJ databases">
        <authorList>
            <person name="Lanie J.A."/>
            <person name="Ng W.-L."/>
            <person name="Kazmierczak K.M."/>
            <person name="Andrzejewski T.M."/>
            <person name="Davidsen T.M."/>
            <person name="Wayne K.J."/>
            <person name="Tettelin H."/>
            <person name="Glass J.I."/>
            <person name="Rusch D."/>
            <person name="Podicherti R."/>
            <person name="Tsui H.-C.T."/>
            <person name="Winkler M.E."/>
        </authorList>
    </citation>
    <scope>NUCLEOTIDE SEQUENCE</scope>
</reference>
<dbReference type="InterPro" id="IPR028994">
    <property type="entry name" value="Integrin_alpha_N"/>
</dbReference>
<accession>A0A382RRH0</accession>
<dbReference type="Gene3D" id="2.30.30.100">
    <property type="match status" value="1"/>
</dbReference>
<dbReference type="EMBL" id="UINC01123034">
    <property type="protein sequence ID" value="SVC99231.1"/>
    <property type="molecule type" value="Genomic_DNA"/>
</dbReference>
<evidence type="ECO:0000256" key="1">
    <source>
        <dbReference type="ARBA" id="ARBA00022729"/>
    </source>
</evidence>
<proteinExistence type="predicted"/>
<evidence type="ECO:0008006" key="3">
    <source>
        <dbReference type="Google" id="ProtNLM"/>
    </source>
</evidence>
<dbReference type="PANTHER" id="PTHR46580">
    <property type="entry name" value="SENSOR KINASE-RELATED"/>
    <property type="match status" value="1"/>
</dbReference>
<evidence type="ECO:0000313" key="2">
    <source>
        <dbReference type="EMBL" id="SVC99231.1"/>
    </source>
</evidence>
<name>A0A382RRH0_9ZZZZ</name>
<protein>
    <recommendedName>
        <fullName evidence="3">VCBS repeat-containing protein</fullName>
    </recommendedName>
</protein>
<dbReference type="InterPro" id="IPR013517">
    <property type="entry name" value="FG-GAP"/>
</dbReference>
<dbReference type="PANTHER" id="PTHR46580:SF2">
    <property type="entry name" value="MAM DOMAIN-CONTAINING PROTEIN"/>
    <property type="match status" value="1"/>
</dbReference>
<dbReference type="Pfam" id="PF13517">
    <property type="entry name" value="FG-GAP_3"/>
    <property type="match status" value="1"/>
</dbReference>
<organism evidence="2">
    <name type="scientific">marine metagenome</name>
    <dbReference type="NCBI Taxonomy" id="408172"/>
    <lineage>
        <taxon>unclassified sequences</taxon>
        <taxon>metagenomes</taxon>
        <taxon>ecological metagenomes</taxon>
    </lineage>
</organism>
<sequence>MQVAMSAISYQNKIKISIILGTFLLVCESIGCGLELPSPPPDIFYKYNELKVGRGPAYLITADLNLDGFPDLVSANAKNNTLSVLISKGDGTFRKILTFPVASEPTTIATGDVNGDGIPDLLINSRG</sequence>